<dbReference type="OrthoDB" id="4375at2759"/>
<evidence type="ECO:0000313" key="13">
    <source>
        <dbReference type="Proteomes" id="UP000324585"/>
    </source>
</evidence>
<keyword evidence="2" id="KW-0150">Chloroplast</keyword>
<sequence length="594" mass="65335">MYSVYSFCVRCVQCVRCALSGDGAWRGACVGEISSAYQNRPVLVCRSAGARAEAQGAVRGEKGERGTERTTEKERETRGCRAGCGVVAGKRRGRGAMAFVGAMPGGGGEPRAVRMMMQTDARSLSSGSSAAVPFSTAVRFESPSGGLDRYSRVDPAAPGPNVITRFLFKDRPVRRSDPSLSEVDREATMRTVYRNVMGNAYVMEEERDELATLESQFLVGAISTRDFVRGVAKSATYKKRFFESVSQFRFIELNFKHFMGRAPLDMAEMSKHYEIFAAGGYDAEVDSYFDSEEYLDVFGLDTVPYMRFRGTYAPNSTFNLQCRLQGGWARSDKKLPMMSMLPLNNKAAIMPHQIVDGLPVIPNSEHPSQKYNVPKVSREKLQRELLIAQGKANALQIELDAAYTSLASSRAFLAPFAAMAADMDIRPLYGKNPQVFAGQFLGVGAGQWGKTGADTVRGRSRRVAADIGVKEFQLERVKQLVVDLQRALALEDAEADAPATSLLQAYQAKVYVKPPVIAKKKGPEPVNEDEITIGQGDKKIKVTVLRNLGDRTEKLREKPEKEEEEGPRTFKDLYETAKPMKGFPGDGSEMNVGG</sequence>
<dbReference type="Gene3D" id="1.10.3130.20">
    <property type="entry name" value="Phycobilisome linker domain"/>
    <property type="match status" value="1"/>
</dbReference>
<comment type="subcellular location">
    <subcellularLocation>
        <location evidence="1">Plastid</location>
        <location evidence="1">Chloroplast thylakoid membrane</location>
        <topology evidence="1">Peripheral membrane protein</topology>
        <orientation evidence="1">Stromal side</orientation>
    </subcellularLocation>
</comment>
<organism evidence="12 13">
    <name type="scientific">Porphyridium purpureum</name>
    <name type="common">Red alga</name>
    <name type="synonym">Porphyridium cruentum</name>
    <dbReference type="NCBI Taxonomy" id="35688"/>
    <lineage>
        <taxon>Eukaryota</taxon>
        <taxon>Rhodophyta</taxon>
        <taxon>Bangiophyceae</taxon>
        <taxon>Porphyridiales</taxon>
        <taxon>Porphyridiaceae</taxon>
        <taxon>Porphyridium</taxon>
    </lineage>
</organism>
<accession>A0A5J4YIJ0</accession>
<dbReference type="GO" id="GO:0009535">
    <property type="term" value="C:chloroplast thylakoid membrane"/>
    <property type="evidence" value="ECO:0007669"/>
    <property type="project" value="UniProtKB-SubCell"/>
</dbReference>
<evidence type="ECO:0000256" key="10">
    <source>
        <dbReference type="SAM" id="MobiDB-lite"/>
    </source>
</evidence>
<comment type="caution">
    <text evidence="12">The sequence shown here is derived from an EMBL/GenBank/DDBJ whole genome shotgun (WGS) entry which is preliminary data.</text>
</comment>
<evidence type="ECO:0000256" key="8">
    <source>
        <dbReference type="ARBA" id="ARBA00023136"/>
    </source>
</evidence>
<feature type="domain" description="PBS-linker" evidence="11">
    <location>
        <begin position="153"/>
        <end position="333"/>
    </location>
</feature>
<evidence type="ECO:0000256" key="9">
    <source>
        <dbReference type="PROSITE-ProRule" id="PRU00775"/>
    </source>
</evidence>
<dbReference type="PANTHER" id="PTHR34011">
    <property type="entry name" value="PHYCOBILISOME 32.1 KDA LINKER POLYPEPTIDE, PHYCOCYANIN-ASSOCIATED, ROD 2-RELATED"/>
    <property type="match status" value="1"/>
</dbReference>
<evidence type="ECO:0000313" key="12">
    <source>
        <dbReference type="EMBL" id="KAA8490594.1"/>
    </source>
</evidence>
<comment type="similarity">
    <text evidence="9">Belongs to the phycobilisome linker protein family.</text>
</comment>
<proteinExistence type="inferred from homology"/>
<dbReference type="InterPro" id="IPR038255">
    <property type="entry name" value="PBS_linker_sf"/>
</dbReference>
<evidence type="ECO:0000259" key="11">
    <source>
        <dbReference type="PROSITE" id="PS51445"/>
    </source>
</evidence>
<dbReference type="Pfam" id="PF00427">
    <property type="entry name" value="PBS_linker_poly"/>
    <property type="match status" value="1"/>
</dbReference>
<feature type="compositionally biased region" description="Basic and acidic residues" evidence="10">
    <location>
        <begin position="59"/>
        <end position="74"/>
    </location>
</feature>
<evidence type="ECO:0000256" key="3">
    <source>
        <dbReference type="ARBA" id="ARBA00022531"/>
    </source>
</evidence>
<keyword evidence="6 9" id="KW-0605">Phycobilisome</keyword>
<evidence type="ECO:0000256" key="7">
    <source>
        <dbReference type="ARBA" id="ARBA00023078"/>
    </source>
</evidence>
<evidence type="ECO:0000256" key="5">
    <source>
        <dbReference type="ARBA" id="ARBA00022640"/>
    </source>
</evidence>
<feature type="region of interest" description="Disordered" evidence="10">
    <location>
        <begin position="551"/>
        <end position="594"/>
    </location>
</feature>
<dbReference type="GO" id="GO:0030089">
    <property type="term" value="C:phycobilisome"/>
    <property type="evidence" value="ECO:0007669"/>
    <property type="project" value="UniProtKB-UniRule"/>
</dbReference>
<evidence type="ECO:0000256" key="2">
    <source>
        <dbReference type="ARBA" id="ARBA00022528"/>
    </source>
</evidence>
<reference evidence="13" key="1">
    <citation type="journal article" date="2019" name="Nat. Commun.">
        <title>Expansion of phycobilisome linker gene families in mesophilic red algae.</title>
        <authorList>
            <person name="Lee J."/>
            <person name="Kim D."/>
            <person name="Bhattacharya D."/>
            <person name="Yoon H.S."/>
        </authorList>
    </citation>
    <scope>NUCLEOTIDE SEQUENCE [LARGE SCALE GENOMIC DNA]</scope>
    <source>
        <strain evidence="13">CCMP 1328</strain>
    </source>
</reference>
<dbReference type="AlphaFoldDB" id="A0A5J4YIJ0"/>
<evidence type="ECO:0000256" key="6">
    <source>
        <dbReference type="ARBA" id="ARBA00022738"/>
    </source>
</evidence>
<gene>
    <name evidence="12" type="ORF">FVE85_7855</name>
</gene>
<keyword evidence="8" id="KW-0472">Membrane</keyword>
<name>A0A5J4YIJ0_PORPP</name>
<dbReference type="EMBL" id="VRMN01000022">
    <property type="protein sequence ID" value="KAA8490594.1"/>
    <property type="molecule type" value="Genomic_DNA"/>
</dbReference>
<dbReference type="PANTHER" id="PTHR34011:SF6">
    <property type="entry name" value="PHYCOBILIPROTEIN APCE"/>
    <property type="match status" value="1"/>
</dbReference>
<dbReference type="GO" id="GO:0015979">
    <property type="term" value="P:photosynthesis"/>
    <property type="evidence" value="ECO:0007669"/>
    <property type="project" value="UniProtKB-KW"/>
</dbReference>
<keyword evidence="3" id="KW-0602">Photosynthesis</keyword>
<dbReference type="PROSITE" id="PS51445">
    <property type="entry name" value="PBS_LINKER"/>
    <property type="match status" value="1"/>
</dbReference>
<evidence type="ECO:0000256" key="4">
    <source>
        <dbReference type="ARBA" id="ARBA00022549"/>
    </source>
</evidence>
<feature type="compositionally biased region" description="Basic and acidic residues" evidence="10">
    <location>
        <begin position="551"/>
        <end position="575"/>
    </location>
</feature>
<dbReference type="InterPro" id="IPR001297">
    <property type="entry name" value="PBS_linker_dom"/>
</dbReference>
<protein>
    <submittedName>
        <fullName evidence="12">Phycobilisome 31.8 kDa linker polypeptide, phycoerythrin-associated, rod</fullName>
    </submittedName>
</protein>
<keyword evidence="13" id="KW-1185">Reference proteome</keyword>
<keyword evidence="5" id="KW-0934">Plastid</keyword>
<evidence type="ECO:0000256" key="1">
    <source>
        <dbReference type="ARBA" id="ARBA00004185"/>
    </source>
</evidence>
<dbReference type="Proteomes" id="UP000324585">
    <property type="component" value="Unassembled WGS sequence"/>
</dbReference>
<keyword evidence="4" id="KW-0042">Antenna complex</keyword>
<feature type="region of interest" description="Disordered" evidence="10">
    <location>
        <begin position="55"/>
        <end position="74"/>
    </location>
</feature>
<keyword evidence="7" id="KW-0793">Thylakoid</keyword>